<feature type="compositionally biased region" description="Polar residues" evidence="1">
    <location>
        <begin position="236"/>
        <end position="253"/>
    </location>
</feature>
<dbReference type="InterPro" id="IPR002156">
    <property type="entry name" value="RNaseH_domain"/>
</dbReference>
<keyword evidence="4" id="KW-1185">Reference proteome</keyword>
<dbReference type="AlphaFoldDB" id="A0AA88QZI1"/>
<dbReference type="GO" id="GO:0004523">
    <property type="term" value="F:RNA-DNA hybrid ribonuclease activity"/>
    <property type="evidence" value="ECO:0007669"/>
    <property type="project" value="InterPro"/>
</dbReference>
<sequence>MANSVILFNASSHLPTKLTCHNFTVWRTHLFSGLIGHNLLGFIDGSTPPPPQTILKSSTYTKRIPNPEYILWHRQDQLILNAMLGSCVDTIQPHISIVSSSQEAWERLLVLFANKSRSRVMSLKEPDDLALVDNPLSEDDLVLYTIAGVGPEFKEIVAAIRARDTPISFDELYDKLGDYELYLKKEYSTPLSSATANYTHRPNMFSPRTTPNSNSAFAGCHSDQFSPRGTDHTHGRSTTNSVNRNHWSNTHNQMTSPRSSLHCRFCDSPGQATNECRKLAHFLHENDVQSMYHVHSPQTTITTANATTFNHSVSPSWLFDTGASHHVTSDTNNLHTYTDYGGPDEIHISDVKLRHYMLSFDVLVIAQTDLIKYMLSKPVLRGKMGKWVLAFDRIQLNICSSKAVKGQVLADFLANHPCSNPEDGVIYVGIAPWKMTFDGSTTSQGAGAGIMLISPDGNIHQFAFQIKKHCSNNQAEYEALIIGLEILLDMHITTVQISGDSQLIKQLNREFKCNAPGLEMYFSIATYLLAKFDDVTITHISRINNSSANMMAQLASGLKVPEGVDGQWVKVSRCLPMINDRYKDLEMVNPIDEVQNDWKHQSFSIYKIQNQE</sequence>
<organism evidence="3 4">
    <name type="scientific">Escallonia rubra</name>
    <dbReference type="NCBI Taxonomy" id="112253"/>
    <lineage>
        <taxon>Eukaryota</taxon>
        <taxon>Viridiplantae</taxon>
        <taxon>Streptophyta</taxon>
        <taxon>Embryophyta</taxon>
        <taxon>Tracheophyta</taxon>
        <taxon>Spermatophyta</taxon>
        <taxon>Magnoliopsida</taxon>
        <taxon>eudicotyledons</taxon>
        <taxon>Gunneridae</taxon>
        <taxon>Pentapetalae</taxon>
        <taxon>asterids</taxon>
        <taxon>campanulids</taxon>
        <taxon>Escalloniales</taxon>
        <taxon>Escalloniaceae</taxon>
        <taxon>Escallonia</taxon>
    </lineage>
</organism>
<dbReference type="Proteomes" id="UP001187471">
    <property type="component" value="Unassembled WGS sequence"/>
</dbReference>
<protein>
    <recommendedName>
        <fullName evidence="2">RNase H type-1 domain-containing protein</fullName>
    </recommendedName>
</protein>
<dbReference type="PANTHER" id="PTHR47481:SF21">
    <property type="entry name" value="BASIC-LEUCINE ZIPPER TRANSCRIPTION FACTOR Q-RELATED"/>
    <property type="match status" value="1"/>
</dbReference>
<dbReference type="PANTHER" id="PTHR47481">
    <property type="match status" value="1"/>
</dbReference>
<dbReference type="InterPro" id="IPR012337">
    <property type="entry name" value="RNaseH-like_sf"/>
</dbReference>
<dbReference type="GO" id="GO:0003676">
    <property type="term" value="F:nucleic acid binding"/>
    <property type="evidence" value="ECO:0007669"/>
    <property type="project" value="InterPro"/>
</dbReference>
<dbReference type="InterPro" id="IPR036397">
    <property type="entry name" value="RNaseH_sf"/>
</dbReference>
<dbReference type="Pfam" id="PF13456">
    <property type="entry name" value="RVT_3"/>
    <property type="match status" value="1"/>
</dbReference>
<proteinExistence type="predicted"/>
<feature type="region of interest" description="Disordered" evidence="1">
    <location>
        <begin position="217"/>
        <end position="253"/>
    </location>
</feature>
<dbReference type="EMBL" id="JAVXUO010002090">
    <property type="protein sequence ID" value="KAK2976298.1"/>
    <property type="molecule type" value="Genomic_DNA"/>
</dbReference>
<feature type="domain" description="RNase H type-1" evidence="2">
    <location>
        <begin position="437"/>
        <end position="554"/>
    </location>
</feature>
<evidence type="ECO:0000259" key="2">
    <source>
        <dbReference type="Pfam" id="PF13456"/>
    </source>
</evidence>
<dbReference type="Gene3D" id="3.30.420.10">
    <property type="entry name" value="Ribonuclease H-like superfamily/Ribonuclease H"/>
    <property type="match status" value="1"/>
</dbReference>
<evidence type="ECO:0000313" key="3">
    <source>
        <dbReference type="EMBL" id="KAK2976298.1"/>
    </source>
</evidence>
<dbReference type="CDD" id="cd09279">
    <property type="entry name" value="RNase_HI_like"/>
    <property type="match status" value="1"/>
</dbReference>
<evidence type="ECO:0000256" key="1">
    <source>
        <dbReference type="SAM" id="MobiDB-lite"/>
    </source>
</evidence>
<reference evidence="3" key="1">
    <citation type="submission" date="2022-12" db="EMBL/GenBank/DDBJ databases">
        <title>Draft genome assemblies for two species of Escallonia (Escalloniales).</title>
        <authorList>
            <person name="Chanderbali A."/>
            <person name="Dervinis C."/>
            <person name="Anghel I."/>
            <person name="Soltis D."/>
            <person name="Soltis P."/>
            <person name="Zapata F."/>
        </authorList>
    </citation>
    <scope>NUCLEOTIDE SEQUENCE</scope>
    <source>
        <strain evidence="3">UCBG92.1500</strain>
        <tissue evidence="3">Leaf</tissue>
    </source>
</reference>
<name>A0AA88QZI1_9ASTE</name>
<comment type="caution">
    <text evidence="3">The sequence shown here is derived from an EMBL/GenBank/DDBJ whole genome shotgun (WGS) entry which is preliminary data.</text>
</comment>
<accession>A0AA88QZI1</accession>
<gene>
    <name evidence="3" type="ORF">RJ640_002726</name>
</gene>
<evidence type="ECO:0000313" key="4">
    <source>
        <dbReference type="Proteomes" id="UP001187471"/>
    </source>
</evidence>
<dbReference type="SUPFAM" id="SSF53098">
    <property type="entry name" value="Ribonuclease H-like"/>
    <property type="match status" value="1"/>
</dbReference>